<protein>
    <submittedName>
        <fullName evidence="2">Uncharacterized protein</fullName>
    </submittedName>
</protein>
<evidence type="ECO:0000313" key="2">
    <source>
        <dbReference type="EMBL" id="KAK0638599.1"/>
    </source>
</evidence>
<dbReference type="EMBL" id="JAULSV010000007">
    <property type="protein sequence ID" value="KAK0638599.1"/>
    <property type="molecule type" value="Genomic_DNA"/>
</dbReference>
<proteinExistence type="predicted"/>
<reference evidence="2" key="1">
    <citation type="submission" date="2023-06" db="EMBL/GenBank/DDBJ databases">
        <title>Genome-scale phylogeny and comparative genomics of the fungal order Sordariales.</title>
        <authorList>
            <consortium name="Lawrence Berkeley National Laboratory"/>
            <person name="Hensen N."/>
            <person name="Bonometti L."/>
            <person name="Westerberg I."/>
            <person name="Brannstrom I.O."/>
            <person name="Guillou S."/>
            <person name="Cros-Aarteil S."/>
            <person name="Calhoun S."/>
            <person name="Haridas S."/>
            <person name="Kuo A."/>
            <person name="Mondo S."/>
            <person name="Pangilinan J."/>
            <person name="Riley R."/>
            <person name="Labutti K."/>
            <person name="Andreopoulos B."/>
            <person name="Lipzen A."/>
            <person name="Chen C."/>
            <person name="Yanf M."/>
            <person name="Daum C."/>
            <person name="Ng V."/>
            <person name="Clum A."/>
            <person name="Steindorff A."/>
            <person name="Ohm R."/>
            <person name="Martin F."/>
            <person name="Silar P."/>
            <person name="Natvig D."/>
            <person name="Lalanne C."/>
            <person name="Gautier V."/>
            <person name="Ament-Velasquez S.L."/>
            <person name="Kruys A."/>
            <person name="Hutchinson M.I."/>
            <person name="Powell A.J."/>
            <person name="Barry K."/>
            <person name="Miller A.N."/>
            <person name="Grigoriev I.V."/>
            <person name="Debuchy R."/>
            <person name="Gladieux P."/>
            <person name="Thoren M.H."/>
            <person name="Johannesson H."/>
        </authorList>
    </citation>
    <scope>NUCLEOTIDE SEQUENCE</scope>
    <source>
        <strain evidence="2">SMH2532-1</strain>
    </source>
</reference>
<sequence>MTSSSNTYYAAQINTNSSHKSHKHGKESGSKGPSVSKTSSSSSKGKSTAPDVSFLFCVNEWKINFELNHEERDQWLNSIPPTSQAAYVKEYKGTVFRYRSGIVTVAQGYEWVREAPGYEGRITFYDPASNYTWVPEPYKTESVFACSAHLPIITLNGDASLGSLLSTNCRDGCDRQSLNPDDDDDQERYTWRMPHFTDRDNGVSVINSTRTGVPFVSGKNPSWIPSLVPKVFENTYRHENRRSKGLAGDLPVIIGLMSFHSSRPKHGPDGSTLRGANEVFMSQMWHRNRWEGPRDAPVRGYPETPEDNPRGFVIQVSPDFSSEDMATINTDYNYLEPIRDGLYQSLEDLENFGILVEG</sequence>
<comment type="caution">
    <text evidence="2">The sequence shown here is derived from an EMBL/GenBank/DDBJ whole genome shotgun (WGS) entry which is preliminary data.</text>
</comment>
<organism evidence="2 3">
    <name type="scientific">Cercophora newfieldiana</name>
    <dbReference type="NCBI Taxonomy" id="92897"/>
    <lineage>
        <taxon>Eukaryota</taxon>
        <taxon>Fungi</taxon>
        <taxon>Dikarya</taxon>
        <taxon>Ascomycota</taxon>
        <taxon>Pezizomycotina</taxon>
        <taxon>Sordariomycetes</taxon>
        <taxon>Sordariomycetidae</taxon>
        <taxon>Sordariales</taxon>
        <taxon>Lasiosphaeriaceae</taxon>
        <taxon>Cercophora</taxon>
    </lineage>
</organism>
<evidence type="ECO:0000313" key="3">
    <source>
        <dbReference type="Proteomes" id="UP001174936"/>
    </source>
</evidence>
<dbReference type="AlphaFoldDB" id="A0AA40CIN4"/>
<keyword evidence="3" id="KW-1185">Reference proteome</keyword>
<feature type="compositionally biased region" description="Low complexity" evidence="1">
    <location>
        <begin position="30"/>
        <end position="47"/>
    </location>
</feature>
<feature type="region of interest" description="Disordered" evidence="1">
    <location>
        <begin position="1"/>
        <end position="49"/>
    </location>
</feature>
<evidence type="ECO:0000256" key="1">
    <source>
        <dbReference type="SAM" id="MobiDB-lite"/>
    </source>
</evidence>
<feature type="compositionally biased region" description="Polar residues" evidence="1">
    <location>
        <begin position="1"/>
        <end position="16"/>
    </location>
</feature>
<dbReference type="Proteomes" id="UP001174936">
    <property type="component" value="Unassembled WGS sequence"/>
</dbReference>
<gene>
    <name evidence="2" type="ORF">B0T16DRAFT_462363</name>
</gene>
<accession>A0AA40CIN4</accession>
<name>A0AA40CIN4_9PEZI</name>